<keyword evidence="2" id="KW-1185">Reference proteome</keyword>
<accession>A0ABY0NL61</accession>
<dbReference type="InterPro" id="IPR036291">
    <property type="entry name" value="NAD(P)-bd_dom_sf"/>
</dbReference>
<evidence type="ECO:0000313" key="2">
    <source>
        <dbReference type="Proteomes" id="UP000199468"/>
    </source>
</evidence>
<dbReference type="Pfam" id="PF00106">
    <property type="entry name" value="adh_short"/>
    <property type="match status" value="1"/>
</dbReference>
<gene>
    <name evidence="1" type="ORF">SAMN05421844_101716</name>
</gene>
<proteinExistence type="predicted"/>
<dbReference type="PANTHER" id="PTHR44147">
    <property type="entry name" value="DEHYDROGENASE/REDUCTASE SDR FAMILY MEMBER 1"/>
    <property type="match status" value="1"/>
</dbReference>
<dbReference type="Proteomes" id="UP000199468">
    <property type="component" value="Unassembled WGS sequence"/>
</dbReference>
<dbReference type="InterPro" id="IPR002347">
    <property type="entry name" value="SDR_fam"/>
</dbReference>
<dbReference type="EMBL" id="FNBZ01000001">
    <property type="protein sequence ID" value="SDF47985.1"/>
    <property type="molecule type" value="Genomic_DNA"/>
</dbReference>
<evidence type="ECO:0000313" key="1">
    <source>
        <dbReference type="EMBL" id="SDF47985.1"/>
    </source>
</evidence>
<dbReference type="SUPFAM" id="SSF51735">
    <property type="entry name" value="NAD(P)-binding Rossmann-fold domains"/>
    <property type="match status" value="1"/>
</dbReference>
<reference evidence="1 2" key="1">
    <citation type="submission" date="2016-10" db="EMBL/GenBank/DDBJ databases">
        <authorList>
            <person name="Varghese N."/>
            <person name="Submissions S."/>
        </authorList>
    </citation>
    <scope>NUCLEOTIDE SEQUENCE [LARGE SCALE GENOMIC DNA]</scope>
    <source>
        <strain evidence="1 2">DSM 26672</strain>
    </source>
</reference>
<name>A0ABY0NL61_9HYPH</name>
<organism evidence="1 2">
    <name type="scientific">Bosea robiniae</name>
    <dbReference type="NCBI Taxonomy" id="1036780"/>
    <lineage>
        <taxon>Bacteria</taxon>
        <taxon>Pseudomonadati</taxon>
        <taxon>Pseudomonadota</taxon>
        <taxon>Alphaproteobacteria</taxon>
        <taxon>Hyphomicrobiales</taxon>
        <taxon>Boseaceae</taxon>
        <taxon>Bosea</taxon>
    </lineage>
</organism>
<dbReference type="Gene3D" id="3.40.50.720">
    <property type="entry name" value="NAD(P)-binding Rossmann-like Domain"/>
    <property type="match status" value="1"/>
</dbReference>
<dbReference type="PANTHER" id="PTHR44147:SF2">
    <property type="entry name" value="DEHYDROGENASE_REDUCTASE SDR FAMILY MEMBER 1"/>
    <property type="match status" value="1"/>
</dbReference>
<comment type="caution">
    <text evidence="1">The sequence shown here is derived from an EMBL/GenBank/DDBJ whole genome shotgun (WGS) entry which is preliminary data.</text>
</comment>
<dbReference type="PRINTS" id="PR00081">
    <property type="entry name" value="GDHRDH"/>
</dbReference>
<protein>
    <submittedName>
        <fullName evidence="1">NAD(P)-dependent dehydrogenase, short-chain alcohol dehydrogenase family</fullName>
    </submittedName>
</protein>
<sequence>MTPMQPSLSGRICLVAGASRGLGRGVAKALGDAGATVIVTGRSSEAGPRTDQRLETFEDAAREVEAAGGKGYPYRCDHTSEREVDGLVAWSLRRFGRLDCVVDAVWGGNEGYDGERYPDGSGFGTPFWRRPVARLGESFESGVYAQLLLARAVAPAMVQARSGLIVTLSFDMAGGYLGDVFYDLAKAAMNRLSFAMAEELKPFGVTALGLSPGHVLTERVRDAGLGAETTETPLYAGRAVAALAGDPDVARHAGRMLHVADLARAYGFTDRDGSQPARYVISNEQGGGDVAQG</sequence>